<dbReference type="SUPFAM" id="SSF53850">
    <property type="entry name" value="Periplasmic binding protein-like II"/>
    <property type="match status" value="1"/>
</dbReference>
<evidence type="ECO:0000256" key="1">
    <source>
        <dbReference type="ARBA" id="ARBA00008725"/>
    </source>
</evidence>
<comment type="function">
    <text evidence="4">Involved in the system for phosphate transport across the cytoplasmic membrane.</text>
</comment>
<dbReference type="GO" id="GO:0042301">
    <property type="term" value="F:phosphate ion binding"/>
    <property type="evidence" value="ECO:0007669"/>
    <property type="project" value="UniProtKB-UniRule"/>
</dbReference>
<dbReference type="InterPro" id="IPR024370">
    <property type="entry name" value="PBP_domain"/>
</dbReference>
<dbReference type="InterPro" id="IPR011862">
    <property type="entry name" value="Phos-bd"/>
</dbReference>
<dbReference type="InterPro" id="IPR050811">
    <property type="entry name" value="Phosphate_ABC_transporter"/>
</dbReference>
<dbReference type="CDD" id="cd13653">
    <property type="entry name" value="PBP2_phosphate_like_1"/>
    <property type="match status" value="1"/>
</dbReference>
<accession>A0A1M4ZG29</accession>
<evidence type="ECO:0000259" key="5">
    <source>
        <dbReference type="Pfam" id="PF12849"/>
    </source>
</evidence>
<evidence type="ECO:0000256" key="2">
    <source>
        <dbReference type="ARBA" id="ARBA00022448"/>
    </source>
</evidence>
<dbReference type="RefSeq" id="WP_073038330.1">
    <property type="nucleotide sequence ID" value="NZ_FQVB01000012.1"/>
</dbReference>
<reference evidence="7" key="1">
    <citation type="submission" date="2016-11" db="EMBL/GenBank/DDBJ databases">
        <authorList>
            <person name="Varghese N."/>
            <person name="Submissions S."/>
        </authorList>
    </citation>
    <scope>NUCLEOTIDE SEQUENCE [LARGE SCALE GENOMIC DNA]</scope>
    <source>
        <strain evidence="7">DSM 9756</strain>
    </source>
</reference>
<dbReference type="Proteomes" id="UP000184076">
    <property type="component" value="Unassembled WGS sequence"/>
</dbReference>
<comment type="similarity">
    <text evidence="1 4">Belongs to the PstS family.</text>
</comment>
<dbReference type="OrthoDB" id="9783488at2"/>
<keyword evidence="4" id="KW-0592">Phosphate transport</keyword>
<dbReference type="GO" id="GO:0006817">
    <property type="term" value="P:phosphate ion transport"/>
    <property type="evidence" value="ECO:0007669"/>
    <property type="project" value="UniProtKB-UniRule"/>
</dbReference>
<feature type="domain" description="PBP" evidence="5">
    <location>
        <begin position="36"/>
        <end position="263"/>
    </location>
</feature>
<dbReference type="PANTHER" id="PTHR30570">
    <property type="entry name" value="PERIPLASMIC PHOSPHATE BINDING COMPONENT OF PHOSPHATE ABC TRANSPORTER"/>
    <property type="match status" value="1"/>
</dbReference>
<keyword evidence="2 4" id="KW-0813">Transport</keyword>
<evidence type="ECO:0000256" key="3">
    <source>
        <dbReference type="ARBA" id="ARBA00022729"/>
    </source>
</evidence>
<dbReference type="NCBIfam" id="TIGR02136">
    <property type="entry name" value="ptsS_2"/>
    <property type="match status" value="1"/>
</dbReference>
<gene>
    <name evidence="6" type="ORF">SAMN02745206_01452</name>
</gene>
<dbReference type="Gene3D" id="3.40.190.10">
    <property type="entry name" value="Periplasmic binding protein-like II"/>
    <property type="match status" value="2"/>
</dbReference>
<evidence type="ECO:0000256" key="4">
    <source>
        <dbReference type="RuleBase" id="RU367119"/>
    </source>
</evidence>
<dbReference type="PANTHER" id="PTHR30570:SF1">
    <property type="entry name" value="PHOSPHATE-BINDING PROTEIN PSTS"/>
    <property type="match status" value="1"/>
</dbReference>
<dbReference type="Pfam" id="PF12849">
    <property type="entry name" value="PBP_like_2"/>
    <property type="match status" value="1"/>
</dbReference>
<dbReference type="AlphaFoldDB" id="A0A1M4ZG29"/>
<sequence>MIRQRGAWLFLVIICVLAMSTGVRADGYDAFKGLEGTLKISGGTAHIPVMQELAREIMTRYPAVRITIAGGGSGVGIKQVGEGLVDIGNSGRRPTDEEIATYDLRLHRWAVDGVAAVVHPQNPVRALTSRQLQDVFAGRVRNWKELGGPDQAIHVFTRDEASGTRNVFWKKALGKGTIRKDADVVPSNGAMKTAVATDPAAIGYMSVGYVDETVQAVALDGVDPSVENVRSGRYPVARGLYSNTKGKPSALAQAFLDLLFAPEGRAIIAAKGYIPADK</sequence>
<dbReference type="EMBL" id="FQVB01000012">
    <property type="protein sequence ID" value="SHF16935.1"/>
    <property type="molecule type" value="Genomic_DNA"/>
</dbReference>
<name>A0A1M4ZG29_9BACT</name>
<evidence type="ECO:0000313" key="7">
    <source>
        <dbReference type="Proteomes" id="UP000184076"/>
    </source>
</evidence>
<organism evidence="6 7">
    <name type="scientific">Desulfacinum infernum DSM 9756</name>
    <dbReference type="NCBI Taxonomy" id="1121391"/>
    <lineage>
        <taxon>Bacteria</taxon>
        <taxon>Pseudomonadati</taxon>
        <taxon>Thermodesulfobacteriota</taxon>
        <taxon>Syntrophobacteria</taxon>
        <taxon>Syntrophobacterales</taxon>
        <taxon>Syntrophobacteraceae</taxon>
        <taxon>Desulfacinum</taxon>
    </lineage>
</organism>
<keyword evidence="3" id="KW-0732">Signal</keyword>
<protein>
    <recommendedName>
        <fullName evidence="4">Phosphate-binding protein</fullName>
    </recommendedName>
</protein>
<evidence type="ECO:0000313" key="6">
    <source>
        <dbReference type="EMBL" id="SHF16935.1"/>
    </source>
</evidence>
<dbReference type="STRING" id="1121391.SAMN02745206_01452"/>
<keyword evidence="7" id="KW-1185">Reference proteome</keyword>
<proteinExistence type="inferred from homology"/>